<dbReference type="SMART" id="SM00382">
    <property type="entry name" value="AAA"/>
    <property type="match status" value="1"/>
</dbReference>
<dbReference type="InterPro" id="IPR027785">
    <property type="entry name" value="UvrD-like_helicase_C"/>
</dbReference>
<dbReference type="AlphaFoldDB" id="A0A2W7RNE7"/>
<dbReference type="RefSeq" id="WP_170139658.1">
    <property type="nucleotide sequence ID" value="NZ_QKZS01000008.1"/>
</dbReference>
<proteinExistence type="predicted"/>
<dbReference type="PANTHER" id="PTHR43788">
    <property type="entry name" value="DNA2/NAM7 HELICASE FAMILY MEMBER"/>
    <property type="match status" value="1"/>
</dbReference>
<keyword evidence="2" id="KW-0067">ATP-binding</keyword>
<evidence type="ECO:0000256" key="1">
    <source>
        <dbReference type="ARBA" id="ARBA00022741"/>
    </source>
</evidence>
<dbReference type="InterPro" id="IPR027417">
    <property type="entry name" value="P-loop_NTPase"/>
</dbReference>
<dbReference type="SUPFAM" id="SSF52540">
    <property type="entry name" value="P-loop containing nucleoside triphosphate hydrolases"/>
    <property type="match status" value="1"/>
</dbReference>
<dbReference type="Pfam" id="PF13538">
    <property type="entry name" value="UvrD_C_2"/>
    <property type="match status" value="1"/>
</dbReference>
<organism evidence="4 5">
    <name type="scientific">Cereibacter changlensis</name>
    <dbReference type="NCBI Taxonomy" id="402884"/>
    <lineage>
        <taxon>Bacteria</taxon>
        <taxon>Pseudomonadati</taxon>
        <taxon>Pseudomonadota</taxon>
        <taxon>Alphaproteobacteria</taxon>
        <taxon>Rhodobacterales</taxon>
        <taxon>Paracoccaceae</taxon>
        <taxon>Cereibacter</taxon>
    </lineage>
</organism>
<evidence type="ECO:0000313" key="5">
    <source>
        <dbReference type="Proteomes" id="UP000249538"/>
    </source>
</evidence>
<accession>A0A2W7RNE7</accession>
<feature type="domain" description="AAA+ ATPase" evidence="3">
    <location>
        <begin position="46"/>
        <end position="287"/>
    </location>
</feature>
<dbReference type="PANTHER" id="PTHR43788:SF6">
    <property type="entry name" value="DNA HELICASE B"/>
    <property type="match status" value="1"/>
</dbReference>
<protein>
    <submittedName>
        <fullName evidence="4">Exodeoxyribonuclease-5</fullName>
    </submittedName>
</protein>
<evidence type="ECO:0000313" key="4">
    <source>
        <dbReference type="EMBL" id="PZX52295.1"/>
    </source>
</evidence>
<sequence length="518" mass="56383">MVAAMQPPALVFSDDQAEAYDRVADQLRGMGIDLAKGTVAPAVEGKSSVLAVIGKAGSGKTMLLASLYKALQEAGLEIVSGDYEGKKRKERRTLAILAPTNKAASVLRLRGVPATTIHRILYTPVYDPQYERIAEWLAGNGKRPEVEGLTEVALDRAKAFYDQVPSIPGALAAAGLRGSDFIKGWKRREEPLDVGFVDESSMLDERQLDDLREIFPTLVLFGDPAQLAPVGQSGQMVFDGLGETRKLILSRIHRQAEDNPILDLAHALADPDLGFESFERMVEKAAERDDRVQMAQRVDADLMARSPVLVWRNATRIRLITAFRAAQGAPETALIPGEPLICDGLELPLKHRKKRIDLEARGLIKGAQVIYLGPGNRDGFARLHVVGAEDPQVSAASIIKIEKPGEEEPFIPSAARMGAAFLHGAAVTIHKAQGSQWETVQVFAPDLWAASQAGRMEAGVPLWKRLAYVAITRAEKRLLWVVRNRLALPQTALGVEDLPKVAPRLKLKPEPEADAASG</sequence>
<dbReference type="Proteomes" id="UP000249538">
    <property type="component" value="Unassembled WGS sequence"/>
</dbReference>
<dbReference type="GO" id="GO:0005524">
    <property type="term" value="F:ATP binding"/>
    <property type="evidence" value="ECO:0007669"/>
    <property type="project" value="UniProtKB-KW"/>
</dbReference>
<dbReference type="Gene3D" id="3.40.50.300">
    <property type="entry name" value="P-loop containing nucleotide triphosphate hydrolases"/>
    <property type="match status" value="2"/>
</dbReference>
<comment type="caution">
    <text evidence="4">The sequence shown here is derived from an EMBL/GenBank/DDBJ whole genome shotgun (WGS) entry which is preliminary data.</text>
</comment>
<dbReference type="EMBL" id="QKZS01000008">
    <property type="protein sequence ID" value="PZX52295.1"/>
    <property type="molecule type" value="Genomic_DNA"/>
</dbReference>
<dbReference type="CDD" id="cd18809">
    <property type="entry name" value="SF1_C_RecD"/>
    <property type="match status" value="1"/>
</dbReference>
<dbReference type="InterPro" id="IPR003593">
    <property type="entry name" value="AAA+_ATPase"/>
</dbReference>
<gene>
    <name evidence="4" type="ORF">LX76_02823</name>
</gene>
<evidence type="ECO:0000259" key="3">
    <source>
        <dbReference type="SMART" id="SM00382"/>
    </source>
</evidence>
<evidence type="ECO:0000256" key="2">
    <source>
        <dbReference type="ARBA" id="ARBA00022840"/>
    </source>
</evidence>
<dbReference type="InterPro" id="IPR050534">
    <property type="entry name" value="Coronavir_polyprotein_1ab"/>
</dbReference>
<reference evidence="4 5" key="1">
    <citation type="submission" date="2018-06" db="EMBL/GenBank/DDBJ databases">
        <title>Genomic Encyclopedia of Archaeal and Bacterial Type Strains, Phase II (KMG-II): from individual species to whole genera.</title>
        <authorList>
            <person name="Goeker M."/>
        </authorList>
    </citation>
    <scope>NUCLEOTIDE SEQUENCE [LARGE SCALE GENOMIC DNA]</scope>
    <source>
        <strain evidence="4 5">DSM 18774</strain>
    </source>
</reference>
<name>A0A2W7RNE7_9RHOB</name>
<dbReference type="GO" id="GO:0003678">
    <property type="term" value="F:DNA helicase activity"/>
    <property type="evidence" value="ECO:0007669"/>
    <property type="project" value="UniProtKB-ARBA"/>
</dbReference>
<dbReference type="Pfam" id="PF13604">
    <property type="entry name" value="AAA_30"/>
    <property type="match status" value="1"/>
</dbReference>
<keyword evidence="1" id="KW-0547">Nucleotide-binding</keyword>